<protein>
    <submittedName>
        <fullName evidence="2">Nuclease-like protein</fullName>
    </submittedName>
</protein>
<evidence type="ECO:0000313" key="2">
    <source>
        <dbReference type="EMBL" id="PSL40657.1"/>
    </source>
</evidence>
<evidence type="ECO:0000259" key="1">
    <source>
        <dbReference type="PROSITE" id="PS50965"/>
    </source>
</evidence>
<evidence type="ECO:0000313" key="3">
    <source>
        <dbReference type="Proteomes" id="UP000242682"/>
    </source>
</evidence>
<dbReference type="OrthoDB" id="2734037at2"/>
<gene>
    <name evidence="2" type="ORF">B0H99_104119</name>
</gene>
<sequence>MIIKYRNKPAKIAGYEALLKRLPAHHTKRGLIQEKLNGARAGIGGEERLDQLLESFDPSYPYLLLQDVELPGKCQIDLLVITPSQIVLLEVKNMAGRLRFTENPSALHQLTPAGETKGYKSPVVQIETAEMKVAKLLKLIDYPLRIQSAIVVAYPSQIVESVPLGTKVWSADEVLLQLNRLQMAAPSISIDQMKMLGDHFLSIQEHYNPFPLAPKFNISLEEIESGVFCPRCLLKKMDRLVRKWECKSCYLLSSDAHFEALDEWFMLYKPTITTAECQEFLDLPDRDAAKRLLKRMGLEERGGRRHRQYVKLMKN</sequence>
<dbReference type="InterPro" id="IPR011528">
    <property type="entry name" value="NERD"/>
</dbReference>
<dbReference type="AlphaFoldDB" id="A0A2P8H378"/>
<proteinExistence type="predicted"/>
<keyword evidence="3" id="KW-1185">Reference proteome</keyword>
<name>A0A2P8H378_9BACL</name>
<accession>A0A2P8H378</accession>
<reference evidence="2 3" key="1">
    <citation type="submission" date="2018-03" db="EMBL/GenBank/DDBJ databases">
        <title>Genomic Encyclopedia of Type Strains, Phase III (KMG-III): the genomes of soil and plant-associated and newly described type strains.</title>
        <authorList>
            <person name="Whitman W."/>
        </authorList>
    </citation>
    <scope>NUCLEOTIDE SEQUENCE [LARGE SCALE GENOMIC DNA]</scope>
    <source>
        <strain evidence="2 3">CGMCC 1.12259</strain>
    </source>
</reference>
<organism evidence="2 3">
    <name type="scientific">Planomicrobium soli</name>
    <dbReference type="NCBI Taxonomy" id="1176648"/>
    <lineage>
        <taxon>Bacteria</taxon>
        <taxon>Bacillati</taxon>
        <taxon>Bacillota</taxon>
        <taxon>Bacilli</taxon>
        <taxon>Bacillales</taxon>
        <taxon>Caryophanaceae</taxon>
        <taxon>Planomicrobium</taxon>
    </lineage>
</organism>
<dbReference type="PROSITE" id="PS50965">
    <property type="entry name" value="NERD"/>
    <property type="match status" value="1"/>
</dbReference>
<dbReference type="Pfam" id="PF08378">
    <property type="entry name" value="NERD"/>
    <property type="match status" value="1"/>
</dbReference>
<dbReference type="RefSeq" id="WP_106532875.1">
    <property type="nucleotide sequence ID" value="NZ_PYAT01000004.1"/>
</dbReference>
<feature type="domain" description="NERD" evidence="1">
    <location>
        <begin position="41"/>
        <end position="159"/>
    </location>
</feature>
<dbReference type="Proteomes" id="UP000242682">
    <property type="component" value="Unassembled WGS sequence"/>
</dbReference>
<dbReference type="EMBL" id="PYAT01000004">
    <property type="protein sequence ID" value="PSL40657.1"/>
    <property type="molecule type" value="Genomic_DNA"/>
</dbReference>
<comment type="caution">
    <text evidence="2">The sequence shown here is derived from an EMBL/GenBank/DDBJ whole genome shotgun (WGS) entry which is preliminary data.</text>
</comment>